<feature type="transmembrane region" description="Helical" evidence="1">
    <location>
        <begin position="216"/>
        <end position="234"/>
    </location>
</feature>
<feature type="transmembrane region" description="Helical" evidence="1">
    <location>
        <begin position="150"/>
        <end position="169"/>
    </location>
</feature>
<keyword evidence="1" id="KW-1133">Transmembrane helix</keyword>
<dbReference type="OrthoDB" id="412965at2759"/>
<evidence type="ECO:0000313" key="3">
    <source>
        <dbReference type="EMBL" id="CAL1132384.1"/>
    </source>
</evidence>
<organism evidence="2">
    <name type="scientific">Cladocopium goreaui</name>
    <dbReference type="NCBI Taxonomy" id="2562237"/>
    <lineage>
        <taxon>Eukaryota</taxon>
        <taxon>Sar</taxon>
        <taxon>Alveolata</taxon>
        <taxon>Dinophyceae</taxon>
        <taxon>Suessiales</taxon>
        <taxon>Symbiodiniaceae</taxon>
        <taxon>Cladocopium</taxon>
    </lineage>
</organism>
<feature type="transmembrane region" description="Helical" evidence="1">
    <location>
        <begin position="77"/>
        <end position="95"/>
    </location>
</feature>
<gene>
    <name evidence="2" type="ORF">C1SCF055_LOCUS6996</name>
</gene>
<name>A0A9P1FJ38_9DINO</name>
<sequence length="312" mass="36054">MPSMTSRAPAVPMKAWRLEEDHRIQRQLIWKSWPPTARWCIRLTFFQISSCVLTHLGWTVGPAYQAYNEDEMELFSIARYVLMVPLMLVTVYNLVEWCTRRNLRALVISHVCMIEFSVKISYYSLMSVGYGQAYQNQRAYDVRPIYATRFIGWAFAVPILLFMNLYPLLDQHHPLEALMRILPQQAASAAYCWACFLGCVVTDPLMGWYLNTLGCVAYVVVIADEMVLVYYSILETSQPILKGYSVIVKECVFLVYTFVWLFGNWGFATSYSCQRFYTVTDISVKSAMAALLFFYWNVSGERTASKAEVKEE</sequence>
<keyword evidence="1" id="KW-0812">Transmembrane</keyword>
<dbReference type="SUPFAM" id="SSF81321">
    <property type="entry name" value="Family A G protein-coupled receptor-like"/>
    <property type="match status" value="1"/>
</dbReference>
<feature type="transmembrane region" description="Helical" evidence="1">
    <location>
        <begin position="39"/>
        <end position="57"/>
    </location>
</feature>
<reference evidence="3" key="2">
    <citation type="submission" date="2024-04" db="EMBL/GenBank/DDBJ databases">
        <authorList>
            <person name="Chen Y."/>
            <person name="Shah S."/>
            <person name="Dougan E. K."/>
            <person name="Thang M."/>
            <person name="Chan C."/>
        </authorList>
    </citation>
    <scope>NUCLEOTIDE SEQUENCE [LARGE SCALE GENOMIC DNA]</scope>
</reference>
<keyword evidence="4" id="KW-1185">Reference proteome</keyword>
<dbReference type="EMBL" id="CAMXCT030000451">
    <property type="protein sequence ID" value="CAL4766321.1"/>
    <property type="molecule type" value="Genomic_DNA"/>
</dbReference>
<protein>
    <submittedName>
        <fullName evidence="2">Uncharacterized protein</fullName>
    </submittedName>
</protein>
<feature type="transmembrane region" description="Helical" evidence="1">
    <location>
        <begin position="190"/>
        <end position="210"/>
    </location>
</feature>
<evidence type="ECO:0000313" key="4">
    <source>
        <dbReference type="Proteomes" id="UP001152797"/>
    </source>
</evidence>
<dbReference type="Gene3D" id="1.20.1070.10">
    <property type="entry name" value="Rhodopsin 7-helix transmembrane proteins"/>
    <property type="match status" value="1"/>
</dbReference>
<accession>A0A9P1FJ38</accession>
<dbReference type="Proteomes" id="UP001152797">
    <property type="component" value="Unassembled WGS sequence"/>
</dbReference>
<proteinExistence type="predicted"/>
<feature type="transmembrane region" description="Helical" evidence="1">
    <location>
        <begin position="246"/>
        <end position="263"/>
    </location>
</feature>
<dbReference type="EMBL" id="CAMXCT020000451">
    <property type="protein sequence ID" value="CAL1132384.1"/>
    <property type="molecule type" value="Genomic_DNA"/>
</dbReference>
<evidence type="ECO:0000313" key="2">
    <source>
        <dbReference type="EMBL" id="CAI3979009.1"/>
    </source>
</evidence>
<dbReference type="AlphaFoldDB" id="A0A9P1FJ38"/>
<dbReference type="EMBL" id="CAMXCT010000451">
    <property type="protein sequence ID" value="CAI3979009.1"/>
    <property type="molecule type" value="Genomic_DNA"/>
</dbReference>
<reference evidence="2" key="1">
    <citation type="submission" date="2022-10" db="EMBL/GenBank/DDBJ databases">
        <authorList>
            <person name="Chen Y."/>
            <person name="Dougan E. K."/>
            <person name="Chan C."/>
            <person name="Rhodes N."/>
            <person name="Thang M."/>
        </authorList>
    </citation>
    <scope>NUCLEOTIDE SEQUENCE</scope>
</reference>
<evidence type="ECO:0000256" key="1">
    <source>
        <dbReference type="SAM" id="Phobius"/>
    </source>
</evidence>
<keyword evidence="1" id="KW-0472">Membrane</keyword>
<comment type="caution">
    <text evidence="2">The sequence shown here is derived from an EMBL/GenBank/DDBJ whole genome shotgun (WGS) entry which is preliminary data.</text>
</comment>